<organism evidence="3 4">
    <name type="scientific">Marinoscillum luteum</name>
    <dbReference type="NCBI Taxonomy" id="861051"/>
    <lineage>
        <taxon>Bacteria</taxon>
        <taxon>Pseudomonadati</taxon>
        <taxon>Bacteroidota</taxon>
        <taxon>Cytophagia</taxon>
        <taxon>Cytophagales</taxon>
        <taxon>Reichenbachiellaceae</taxon>
        <taxon>Marinoscillum</taxon>
    </lineage>
</organism>
<dbReference type="Pfam" id="PF01261">
    <property type="entry name" value="AP_endonuc_2"/>
    <property type="match status" value="1"/>
</dbReference>
<dbReference type="Gene3D" id="3.20.20.70">
    <property type="entry name" value="Aldolase class I"/>
    <property type="match status" value="1"/>
</dbReference>
<dbReference type="SMART" id="SM00858">
    <property type="entry name" value="SAF"/>
    <property type="match status" value="1"/>
</dbReference>
<dbReference type="PROSITE" id="PS50844">
    <property type="entry name" value="AFP_LIKE"/>
    <property type="match status" value="1"/>
</dbReference>
<dbReference type="InterPro" id="IPR036237">
    <property type="entry name" value="Xyl_isomerase-like_sf"/>
</dbReference>
<dbReference type="Gene3D" id="3.10.580.10">
    <property type="entry name" value="CBS-domain"/>
    <property type="match status" value="1"/>
</dbReference>
<evidence type="ECO:0000313" key="3">
    <source>
        <dbReference type="EMBL" id="MFH6982632.1"/>
    </source>
</evidence>
<dbReference type="EMBL" id="JBIPKE010000012">
    <property type="protein sequence ID" value="MFH6982632.1"/>
    <property type="molecule type" value="Genomic_DNA"/>
</dbReference>
<protein>
    <submittedName>
        <fullName evidence="3">N-acetylneuraminate synthase family protein</fullName>
    </submittedName>
</protein>
<proteinExistence type="predicted"/>
<dbReference type="InterPro" id="IPR013785">
    <property type="entry name" value="Aldolase_TIM"/>
</dbReference>
<comment type="caution">
    <text evidence="3">The sequence shown here is derived from an EMBL/GenBank/DDBJ whole genome shotgun (WGS) entry which is preliminary data.</text>
</comment>
<dbReference type="PANTHER" id="PTHR42966">
    <property type="entry name" value="N-ACETYLNEURAMINATE SYNTHASE"/>
    <property type="match status" value="1"/>
</dbReference>
<dbReference type="PANTHER" id="PTHR42966:SF3">
    <property type="entry name" value="BLR5971 PROTEIN"/>
    <property type="match status" value="1"/>
</dbReference>
<dbReference type="SUPFAM" id="SSF51569">
    <property type="entry name" value="Aldolase"/>
    <property type="match status" value="1"/>
</dbReference>
<reference evidence="3 4" key="1">
    <citation type="journal article" date="2013" name="Int. J. Syst. Evol. Microbiol.">
        <title>Marinoscillum luteum sp. nov., isolated from marine sediment.</title>
        <authorList>
            <person name="Cha I.T."/>
            <person name="Park S.J."/>
            <person name="Kim S.J."/>
            <person name="Kim J.G."/>
            <person name="Jung M.Y."/>
            <person name="Shin K.S."/>
            <person name="Kwon K.K."/>
            <person name="Yang S.H."/>
            <person name="Seo Y.S."/>
            <person name="Rhee S.K."/>
        </authorList>
    </citation>
    <scope>NUCLEOTIDE SEQUENCE [LARGE SCALE GENOMIC DNA]</scope>
    <source>
        <strain evidence="3 4">KCTC 23939</strain>
    </source>
</reference>
<dbReference type="SUPFAM" id="SSF51658">
    <property type="entry name" value="Xylose isomerase-like"/>
    <property type="match status" value="1"/>
</dbReference>
<dbReference type="InterPro" id="IPR057736">
    <property type="entry name" value="SAF_PseI/NeuA/NeuB"/>
</dbReference>
<dbReference type="InterPro" id="IPR013022">
    <property type="entry name" value="Xyl_isomerase-like_TIM-brl"/>
</dbReference>
<gene>
    <name evidence="3" type="ORF">ACHKAR_04235</name>
</gene>
<dbReference type="SUPFAM" id="SSF54631">
    <property type="entry name" value="CBS-domain pair"/>
    <property type="match status" value="1"/>
</dbReference>
<feature type="domain" description="AFP-like" evidence="2">
    <location>
        <begin position="406"/>
        <end position="464"/>
    </location>
</feature>
<dbReference type="InterPro" id="IPR046342">
    <property type="entry name" value="CBS_dom_sf"/>
</dbReference>
<keyword evidence="1" id="KW-0129">CBS domain</keyword>
<dbReference type="RefSeq" id="WP_159578821.1">
    <property type="nucleotide sequence ID" value="NZ_JBIPKE010000012.1"/>
</dbReference>
<name>A0ABW7N595_9BACT</name>
<dbReference type="Gene3D" id="3.90.1210.10">
    <property type="entry name" value="Antifreeze-like/N-acetylneuraminic acid synthase C-terminal domain"/>
    <property type="match status" value="1"/>
</dbReference>
<evidence type="ECO:0000313" key="4">
    <source>
        <dbReference type="Proteomes" id="UP001610063"/>
    </source>
</evidence>
<dbReference type="InterPro" id="IPR013132">
    <property type="entry name" value="PseI/NeuA/B-like_N"/>
</dbReference>
<sequence length="750" mass="85081">MIIDRNIYKYIIYQEETIHNSLKKINEQKGRILIVVSERDIVMGVATNGDILRWLVENDMPDLGQPISSIANSKFKFVRDTDHPSRFQELLKEVNFLPLLNESKQLLGVVRKDHPAEGIEIGSHHIGKGHPSFVIAEIGNNHNGDISLAKQLVDAAASAGASCAKFQMRNLNSLYANAGKADDIKENLGSQYTLDLLSKFQLSNEQLFEVFDYCKLKGILPLCTPWDTESLNALEEYGMPAYKVASADLTNHGLLRQLALTGVPIICSTGMSIESEIIETENLLQSLGVPHVMLHCNSTYPAPFGDINLNYLHQLKEIVNCPVGYSGHERGIHVSIAAVALGAQVIERHITLDRTMEGSDHKASLLPKEFAEMVKGIREVEESLGAREVRKISQGEMINRVNLAKSLIINQPLKKGELIEEHMVEVKSPGRGLQPNYLNALVGKRAKHDFNQYDFFYPSDIEEEEVVKRSYKFNRPWGIPVRYHDFKEIIEGTNADLVEFHLSYKDLEVDIRQFVDEQLDLDFVVHSPELFEGDHTLDLCSLDETYRQRSIEELQRVIEVTKQLRPYFKRSVKPLIVTNVGGFTSQGFLTEQERIKRMRILEASLKELDTEGVELIPQTMPPFPWHFGGQQYHNLFVSAGEIADFCQRNDMRICLDTSHSKLACTHYKWSFHQFLEEVVPYTAHMHFADSENTGGEGLQIGEGEVDYHAVGEVINRLNPNASFIPEIWQGHENRGEGFWIALERLEHLIN</sequence>
<dbReference type="SUPFAM" id="SSF51269">
    <property type="entry name" value="AFP III-like domain"/>
    <property type="match status" value="1"/>
</dbReference>
<dbReference type="InterPro" id="IPR051690">
    <property type="entry name" value="PseI-like"/>
</dbReference>
<dbReference type="InterPro" id="IPR006190">
    <property type="entry name" value="SAF_AFP_Neu5Ac"/>
</dbReference>
<dbReference type="Proteomes" id="UP001610063">
    <property type="component" value="Unassembled WGS sequence"/>
</dbReference>
<dbReference type="Pfam" id="PF03102">
    <property type="entry name" value="NeuB"/>
    <property type="match status" value="1"/>
</dbReference>
<accession>A0ABW7N595</accession>
<dbReference type="CDD" id="cd11615">
    <property type="entry name" value="SAF_NeuB_like"/>
    <property type="match status" value="1"/>
</dbReference>
<evidence type="ECO:0000259" key="2">
    <source>
        <dbReference type="PROSITE" id="PS50844"/>
    </source>
</evidence>
<dbReference type="Pfam" id="PF08666">
    <property type="entry name" value="SAF"/>
    <property type="match status" value="1"/>
</dbReference>
<dbReference type="InterPro" id="IPR013974">
    <property type="entry name" value="SAF"/>
</dbReference>
<evidence type="ECO:0000256" key="1">
    <source>
        <dbReference type="ARBA" id="ARBA00023122"/>
    </source>
</evidence>
<dbReference type="InterPro" id="IPR036732">
    <property type="entry name" value="AFP_Neu5c_C_sf"/>
</dbReference>
<dbReference type="Gene3D" id="3.20.20.150">
    <property type="entry name" value="Divalent-metal-dependent TIM barrel enzymes"/>
    <property type="match status" value="1"/>
</dbReference>
<keyword evidence="4" id="KW-1185">Reference proteome</keyword>